<feature type="chain" id="PRO_5035197060" evidence="2">
    <location>
        <begin position="17"/>
        <end position="301"/>
    </location>
</feature>
<dbReference type="AlphaFoldDB" id="A0A8J2SML7"/>
<feature type="transmembrane region" description="Helical" evidence="1">
    <location>
        <begin position="98"/>
        <end position="122"/>
    </location>
</feature>
<feature type="transmembrane region" description="Helical" evidence="1">
    <location>
        <begin position="274"/>
        <end position="295"/>
    </location>
</feature>
<evidence type="ECO:0000313" key="4">
    <source>
        <dbReference type="Proteomes" id="UP000789595"/>
    </source>
</evidence>
<keyword evidence="1" id="KW-1133">Transmembrane helix</keyword>
<dbReference type="Proteomes" id="UP000789595">
    <property type="component" value="Unassembled WGS sequence"/>
</dbReference>
<keyword evidence="1" id="KW-0472">Membrane</keyword>
<feature type="transmembrane region" description="Helical" evidence="1">
    <location>
        <begin position="188"/>
        <end position="207"/>
    </location>
</feature>
<protein>
    <submittedName>
        <fullName evidence="3">Uncharacterized protein</fullName>
    </submittedName>
</protein>
<evidence type="ECO:0000256" key="1">
    <source>
        <dbReference type="SAM" id="Phobius"/>
    </source>
</evidence>
<gene>
    <name evidence="3" type="ORF">PECAL_2P32790</name>
</gene>
<sequence length="301" mass="30567">MRLCSIAALVAVRAAALQPVRRLQPLRAAATAEPAARKPANLRAAASATAWAASAAYSLGTYKPHRIAHNAVGIAQALTALPLVAAAAQAPDDRRLALAWAAASAWSVACVVFAPAVTRAFVRGTSHPVRYPPALAALAIGLHVFAGVGATRSWRRAGGTPDTAVSGVLRGVAPAEDVSSTAAVELAFCARAFAVFAAGAILAPFPVATLPSLLGKRMARAFGAWSLLGAAACLSLRDAKGAAARPLKRGLRAHALAHVALAAARPFVDGMGLYPAATACAPAWAATLLAYGVLLDGVRRC</sequence>
<feature type="signal peptide" evidence="2">
    <location>
        <begin position="1"/>
        <end position="16"/>
    </location>
</feature>
<accession>A0A8J2SML7</accession>
<organism evidence="3 4">
    <name type="scientific">Pelagomonas calceolata</name>
    <dbReference type="NCBI Taxonomy" id="35677"/>
    <lineage>
        <taxon>Eukaryota</taxon>
        <taxon>Sar</taxon>
        <taxon>Stramenopiles</taxon>
        <taxon>Ochrophyta</taxon>
        <taxon>Pelagophyceae</taxon>
        <taxon>Pelagomonadales</taxon>
        <taxon>Pelagomonadaceae</taxon>
        <taxon>Pelagomonas</taxon>
    </lineage>
</organism>
<keyword evidence="4" id="KW-1185">Reference proteome</keyword>
<keyword evidence="1" id="KW-0812">Transmembrane</keyword>
<evidence type="ECO:0000256" key="2">
    <source>
        <dbReference type="SAM" id="SignalP"/>
    </source>
</evidence>
<reference evidence="3" key="1">
    <citation type="submission" date="2021-11" db="EMBL/GenBank/DDBJ databases">
        <authorList>
            <consortium name="Genoscope - CEA"/>
            <person name="William W."/>
        </authorList>
    </citation>
    <scope>NUCLEOTIDE SEQUENCE</scope>
</reference>
<proteinExistence type="predicted"/>
<name>A0A8J2SML7_9STRA</name>
<dbReference type="EMBL" id="CAKKNE010000002">
    <property type="protein sequence ID" value="CAH0370127.1"/>
    <property type="molecule type" value="Genomic_DNA"/>
</dbReference>
<feature type="transmembrane region" description="Helical" evidence="1">
    <location>
        <begin position="134"/>
        <end position="151"/>
    </location>
</feature>
<evidence type="ECO:0000313" key="3">
    <source>
        <dbReference type="EMBL" id="CAH0370127.1"/>
    </source>
</evidence>
<keyword evidence="2" id="KW-0732">Signal</keyword>
<comment type="caution">
    <text evidence="3">The sequence shown here is derived from an EMBL/GenBank/DDBJ whole genome shotgun (WGS) entry which is preliminary data.</text>
</comment>